<evidence type="ECO:0000313" key="3">
    <source>
        <dbReference type="WBParaSite" id="nRc.2.0.1.t32357-RA"/>
    </source>
</evidence>
<reference evidence="3" key="1">
    <citation type="submission" date="2022-11" db="UniProtKB">
        <authorList>
            <consortium name="WormBaseParasite"/>
        </authorList>
    </citation>
    <scope>IDENTIFICATION</scope>
</reference>
<sequence length="79" mass="9108">MFVRKRRQGYRCREWIGERFDLVPQHTMGLAGTLRDFARCFGWLVFTGLRLLLQLVCLYATSLAGTLQSVGLRNDLCLV</sequence>
<organism evidence="2 3">
    <name type="scientific">Romanomermis culicivorax</name>
    <name type="common">Nematode worm</name>
    <dbReference type="NCBI Taxonomy" id="13658"/>
    <lineage>
        <taxon>Eukaryota</taxon>
        <taxon>Metazoa</taxon>
        <taxon>Ecdysozoa</taxon>
        <taxon>Nematoda</taxon>
        <taxon>Enoplea</taxon>
        <taxon>Dorylaimia</taxon>
        <taxon>Mermithida</taxon>
        <taxon>Mermithoidea</taxon>
        <taxon>Mermithidae</taxon>
        <taxon>Romanomermis</taxon>
    </lineage>
</organism>
<proteinExistence type="predicted"/>
<keyword evidence="1" id="KW-0812">Transmembrane</keyword>
<dbReference type="WBParaSite" id="nRc.2.0.1.t32357-RA">
    <property type="protein sequence ID" value="nRc.2.0.1.t32357-RA"/>
    <property type="gene ID" value="nRc.2.0.1.g32357"/>
</dbReference>
<evidence type="ECO:0000313" key="2">
    <source>
        <dbReference type="Proteomes" id="UP000887565"/>
    </source>
</evidence>
<dbReference type="AlphaFoldDB" id="A0A915K102"/>
<evidence type="ECO:0000256" key="1">
    <source>
        <dbReference type="SAM" id="Phobius"/>
    </source>
</evidence>
<keyword evidence="1" id="KW-1133">Transmembrane helix</keyword>
<feature type="transmembrane region" description="Helical" evidence="1">
    <location>
        <begin position="40"/>
        <end position="61"/>
    </location>
</feature>
<dbReference type="Proteomes" id="UP000887565">
    <property type="component" value="Unplaced"/>
</dbReference>
<keyword evidence="1" id="KW-0472">Membrane</keyword>
<keyword evidence="2" id="KW-1185">Reference proteome</keyword>
<protein>
    <submittedName>
        <fullName evidence="3">Uncharacterized protein</fullName>
    </submittedName>
</protein>
<accession>A0A915K102</accession>
<name>A0A915K102_ROMCU</name>